<sequence length="199" mass="20987">MLDAHERERLARFRRPDDAARYLAAHALTRRALGAHLDADPAALVFDRTCRCGEQHGKPRLAPADHPDAPGFSFSHAGDVVGLAVHDGPVGLDVEQVRPLADLAGMAAHACAPDERVADDGQFFRLWTRKEALLKSTGEGLSTPMADISIAGDGAVRWGGRAVWLLDLSPAPGYPAALAGPGSAPPAVTEADGRALLRP</sequence>
<reference evidence="6 7" key="1">
    <citation type="submission" date="2020-11" db="EMBL/GenBank/DDBJ databases">
        <title>Pseudonocardia abyssalis sp. nov. and Pseudonocardia oceani sp. nov., description and phylogenomic analysis of two novel actinomycetes isolated from the deep Southern Ocean.</title>
        <authorList>
            <person name="Parra J."/>
        </authorList>
    </citation>
    <scope>NUCLEOTIDE SEQUENCE [LARGE SCALE GENOMIC DNA]</scope>
    <source>
        <strain evidence="7">KRD185</strain>
    </source>
</reference>
<gene>
    <name evidence="6" type="ORF">I4I82_04080</name>
</gene>
<dbReference type="InterPro" id="IPR008278">
    <property type="entry name" value="4-PPantetheinyl_Trfase_dom"/>
</dbReference>
<comment type="similarity">
    <text evidence="1">Belongs to the P-Pant transferase superfamily. Gsp/Sfp/HetI/AcpT family.</text>
</comment>
<evidence type="ECO:0000313" key="6">
    <source>
        <dbReference type="EMBL" id="MBW0126859.1"/>
    </source>
</evidence>
<dbReference type="InterPro" id="IPR050559">
    <property type="entry name" value="P-Pant_transferase_sf"/>
</dbReference>
<evidence type="ECO:0000259" key="4">
    <source>
        <dbReference type="Pfam" id="PF01648"/>
    </source>
</evidence>
<evidence type="ECO:0000256" key="3">
    <source>
        <dbReference type="SAM" id="MobiDB-lite"/>
    </source>
</evidence>
<organism evidence="6 7">
    <name type="scientific">Pseudonocardia oceani</name>
    <dbReference type="NCBI Taxonomy" id="2792013"/>
    <lineage>
        <taxon>Bacteria</taxon>
        <taxon>Bacillati</taxon>
        <taxon>Actinomycetota</taxon>
        <taxon>Actinomycetes</taxon>
        <taxon>Pseudonocardiales</taxon>
        <taxon>Pseudonocardiaceae</taxon>
        <taxon>Pseudonocardia</taxon>
    </lineage>
</organism>
<feature type="domain" description="4'-phosphopantetheinyl transferase N-terminal" evidence="5">
    <location>
        <begin position="2"/>
        <end position="85"/>
    </location>
</feature>
<dbReference type="Pfam" id="PF22624">
    <property type="entry name" value="AASDHPPT_N"/>
    <property type="match status" value="1"/>
</dbReference>
<dbReference type="GO" id="GO:0016740">
    <property type="term" value="F:transferase activity"/>
    <property type="evidence" value="ECO:0007669"/>
    <property type="project" value="UniProtKB-KW"/>
</dbReference>
<evidence type="ECO:0000256" key="2">
    <source>
        <dbReference type="ARBA" id="ARBA00022679"/>
    </source>
</evidence>
<protein>
    <submittedName>
        <fullName evidence="6">4'-phosphopantetheinyl transferase superfamily protein</fullName>
    </submittedName>
</protein>
<dbReference type="EMBL" id="JADQDF010000001">
    <property type="protein sequence ID" value="MBW0126859.1"/>
    <property type="molecule type" value="Genomic_DNA"/>
</dbReference>
<name>A0ABS6U3X3_9PSEU</name>
<evidence type="ECO:0000313" key="7">
    <source>
        <dbReference type="Proteomes" id="UP000694300"/>
    </source>
</evidence>
<comment type="caution">
    <text evidence="6">The sequence shown here is derived from an EMBL/GenBank/DDBJ whole genome shotgun (WGS) entry which is preliminary data.</text>
</comment>
<keyword evidence="2 6" id="KW-0808">Transferase</keyword>
<dbReference type="Pfam" id="PF01648">
    <property type="entry name" value="ACPS"/>
    <property type="match status" value="1"/>
</dbReference>
<evidence type="ECO:0000256" key="1">
    <source>
        <dbReference type="ARBA" id="ARBA00010990"/>
    </source>
</evidence>
<dbReference type="Proteomes" id="UP000694300">
    <property type="component" value="Unassembled WGS sequence"/>
</dbReference>
<feature type="compositionally biased region" description="Low complexity" evidence="3">
    <location>
        <begin position="178"/>
        <end position="187"/>
    </location>
</feature>
<dbReference type="PANTHER" id="PTHR12215">
    <property type="entry name" value="PHOSPHOPANTETHEINE TRANSFERASE"/>
    <property type="match status" value="1"/>
</dbReference>
<proteinExistence type="inferred from homology"/>
<evidence type="ECO:0000259" key="5">
    <source>
        <dbReference type="Pfam" id="PF22624"/>
    </source>
</evidence>
<dbReference type="InterPro" id="IPR055066">
    <property type="entry name" value="AASDHPPT_N"/>
</dbReference>
<keyword evidence="7" id="KW-1185">Reference proteome</keyword>
<feature type="domain" description="4'-phosphopantetheinyl transferase" evidence="4">
    <location>
        <begin position="89"/>
        <end position="152"/>
    </location>
</feature>
<dbReference type="PANTHER" id="PTHR12215:SF10">
    <property type="entry name" value="L-AMINOADIPATE-SEMIALDEHYDE DEHYDROGENASE-PHOSPHOPANTETHEINYL TRANSFERASE"/>
    <property type="match status" value="1"/>
</dbReference>
<feature type="region of interest" description="Disordered" evidence="3">
    <location>
        <begin position="178"/>
        <end position="199"/>
    </location>
</feature>
<accession>A0ABS6U3X3</accession>